<dbReference type="InterPro" id="IPR010982">
    <property type="entry name" value="Lambda_DNA-bd_dom_sf"/>
</dbReference>
<dbReference type="GeneID" id="94689220"/>
<dbReference type="EMBL" id="CP065749">
    <property type="protein sequence ID" value="QPS84970.1"/>
    <property type="molecule type" value="Genomic_DNA"/>
</dbReference>
<dbReference type="PROSITE" id="PS50943">
    <property type="entry name" value="HTH_CROC1"/>
    <property type="match status" value="1"/>
</dbReference>
<name>A0A1H3MWA0_9BURK</name>
<feature type="domain" description="HTH cro/C1-type" evidence="1">
    <location>
        <begin position="15"/>
        <end position="68"/>
    </location>
</feature>
<evidence type="ECO:0000259" key="1">
    <source>
        <dbReference type="PROSITE" id="PS50943"/>
    </source>
</evidence>
<evidence type="ECO:0000313" key="2">
    <source>
        <dbReference type="EMBL" id="QPS84970.1"/>
    </source>
</evidence>
<reference evidence="3 4" key="1">
    <citation type="submission" date="2016-10" db="EMBL/GenBank/DDBJ databases">
        <authorList>
            <person name="de Groot N.N."/>
        </authorList>
    </citation>
    <scope>NUCLEOTIDE SEQUENCE [LARGE SCALE GENOMIC DNA]</scope>
    <source>
        <strain evidence="3 4">LMG 24775</strain>
    </source>
</reference>
<evidence type="ECO:0000313" key="5">
    <source>
        <dbReference type="Proteomes" id="UP000595064"/>
    </source>
</evidence>
<keyword evidence="2" id="KW-0614">Plasmid</keyword>
<evidence type="ECO:0000313" key="4">
    <source>
        <dbReference type="Proteomes" id="UP000183417"/>
    </source>
</evidence>
<dbReference type="Pfam" id="PF01381">
    <property type="entry name" value="HTH_3"/>
    <property type="match status" value="1"/>
</dbReference>
<dbReference type="EMBL" id="FNPE01000008">
    <property type="protein sequence ID" value="SDY80997.1"/>
    <property type="molecule type" value="Genomic_DNA"/>
</dbReference>
<proteinExistence type="predicted"/>
<dbReference type="Proteomes" id="UP000595064">
    <property type="component" value="Plasmid unnamed"/>
</dbReference>
<geneLocation type="plasmid" evidence="2 5">
    <name>unnamed</name>
</geneLocation>
<dbReference type="RefSeq" id="WP_065345180.1">
    <property type="nucleotide sequence ID" value="NZ_CP065749.1"/>
</dbReference>
<dbReference type="AlphaFoldDB" id="A0A1H3MWA0"/>
<dbReference type="Gene3D" id="1.10.260.40">
    <property type="entry name" value="lambda repressor-like DNA-binding domains"/>
    <property type="match status" value="1"/>
</dbReference>
<dbReference type="Proteomes" id="UP000183417">
    <property type="component" value="Unassembled WGS sequence"/>
</dbReference>
<reference evidence="2 5" key="2">
    <citation type="submission" date="2020-12" db="EMBL/GenBank/DDBJ databases">
        <title>FDA dAtabase for Regulatory Grade micrObial Sequences (FDA-ARGOS): Supporting development and validation of Infectious Disease Dx tests.</title>
        <authorList>
            <person name="Sproer C."/>
            <person name="Gronow S."/>
            <person name="Severitt S."/>
            <person name="Schroder I."/>
            <person name="Tallon L."/>
            <person name="Sadzewicz L."/>
            <person name="Zhao X."/>
            <person name="Boylan J."/>
            <person name="Ott S."/>
            <person name="Bowen H."/>
            <person name="Vavikolanu K."/>
            <person name="Mehta A."/>
            <person name="Aluvathingal J."/>
            <person name="Nadendla S."/>
            <person name="Lowell S."/>
            <person name="Myers T."/>
            <person name="Yan Y."/>
            <person name="Sichtig H."/>
        </authorList>
    </citation>
    <scope>NUCLEOTIDE SEQUENCE [LARGE SCALE GENOMIC DNA]</scope>
    <source>
        <strain evidence="2 5">FDAARGOS_890</strain>
        <plasmid evidence="2 5">unnamed</plasmid>
    </source>
</reference>
<keyword evidence="5" id="KW-1185">Reference proteome</keyword>
<protein>
    <submittedName>
        <fullName evidence="2">Helix-turn-helix transcriptional regulator</fullName>
    </submittedName>
    <submittedName>
        <fullName evidence="3">Transcriptional regulator, y4mF family</fullName>
    </submittedName>
</protein>
<sequence>MQYPIHTTAELGEAVLAVRKALGLRQDDAASAAGVGHVFLRDVERGKPTAQIGRILRVLDELGIKIYLDIPEEVFQNLDVVHKIPNAASTRSIAPMTPVVNKNVHQKLIPIPKFKKG</sequence>
<dbReference type="SUPFAM" id="SSF47413">
    <property type="entry name" value="lambda repressor-like DNA-binding domains"/>
    <property type="match status" value="1"/>
</dbReference>
<dbReference type="KEGG" id="dla:I6G47_33015"/>
<dbReference type="CDD" id="cd00093">
    <property type="entry name" value="HTH_XRE"/>
    <property type="match status" value="1"/>
</dbReference>
<accession>A0A1H3MWA0</accession>
<dbReference type="SMART" id="SM00530">
    <property type="entry name" value="HTH_XRE"/>
    <property type="match status" value="1"/>
</dbReference>
<dbReference type="InterPro" id="IPR001387">
    <property type="entry name" value="Cro/C1-type_HTH"/>
</dbReference>
<gene>
    <name evidence="2" type="ORF">I6G47_33015</name>
    <name evidence="3" type="ORF">SAMN05421547_10874</name>
</gene>
<dbReference type="GO" id="GO:0003677">
    <property type="term" value="F:DNA binding"/>
    <property type="evidence" value="ECO:0007669"/>
    <property type="project" value="InterPro"/>
</dbReference>
<evidence type="ECO:0000313" key="3">
    <source>
        <dbReference type="EMBL" id="SDY80997.1"/>
    </source>
</evidence>
<organism evidence="3 4">
    <name type="scientific">Delftia lacustris</name>
    <dbReference type="NCBI Taxonomy" id="558537"/>
    <lineage>
        <taxon>Bacteria</taxon>
        <taxon>Pseudomonadati</taxon>
        <taxon>Pseudomonadota</taxon>
        <taxon>Betaproteobacteria</taxon>
        <taxon>Burkholderiales</taxon>
        <taxon>Comamonadaceae</taxon>
        <taxon>Delftia</taxon>
    </lineage>
</organism>